<dbReference type="InterPro" id="IPR023271">
    <property type="entry name" value="Aquaporin-like"/>
</dbReference>
<feature type="region of interest" description="Disordered" evidence="5">
    <location>
        <begin position="1"/>
        <end position="29"/>
    </location>
</feature>
<evidence type="ECO:0000256" key="4">
    <source>
        <dbReference type="ARBA" id="ARBA00023136"/>
    </source>
</evidence>
<evidence type="ECO:0000256" key="1">
    <source>
        <dbReference type="ARBA" id="ARBA00004141"/>
    </source>
</evidence>
<sequence>MPSIPEKKKEESRRRKDPLQLTRSEARETERRMALRAAVVHKAIQAEGEEELQRSSPALAWSGLAAGLSMGFSLVMEGLLRAHLPDAEWRPLLAKLGYPVGFLIVVLGRQQLFTENTLTVVLPLLQRRDAATFKNVMRLWGIVLLTNLTGALLIAWAAGETRAFQPEVRTAFSEIGREAIAPGFRSVLVRGIFGGWLIALMVWLLPFAEAARFHVIFLITYLVGLGGFSHIIAGSIEMFHLAITGLASWGEVLGGYILPALLGNTIGGVALVAAINHAQVAADKSG</sequence>
<feature type="transmembrane region" description="Helical" evidence="6">
    <location>
        <begin position="187"/>
        <end position="208"/>
    </location>
</feature>
<keyword evidence="2 6" id="KW-0812">Transmembrane</keyword>
<keyword evidence="3 6" id="KW-1133">Transmembrane helix</keyword>
<accession>A0A7X6ICL2</accession>
<dbReference type="EMBL" id="VTOW01000004">
    <property type="protein sequence ID" value="NKE72941.1"/>
    <property type="molecule type" value="Genomic_DNA"/>
</dbReference>
<reference evidence="7 8" key="1">
    <citation type="journal article" date="2020" name="Nature">
        <title>Bacterial chemolithoautotrophy via manganese oxidation.</title>
        <authorList>
            <person name="Yu H."/>
            <person name="Leadbetter J.R."/>
        </authorList>
    </citation>
    <scope>NUCLEOTIDE SEQUENCE [LARGE SCALE GENOMIC DNA]</scope>
    <source>
        <strain evidence="7 8">Mn-1</strain>
    </source>
</reference>
<feature type="transmembrane region" description="Helical" evidence="6">
    <location>
        <begin position="256"/>
        <end position="275"/>
    </location>
</feature>
<dbReference type="Gene3D" id="1.20.1080.10">
    <property type="entry name" value="Glycerol uptake facilitator protein"/>
    <property type="match status" value="1"/>
</dbReference>
<feature type="transmembrane region" description="Helical" evidence="6">
    <location>
        <begin position="215"/>
        <end position="236"/>
    </location>
</feature>
<dbReference type="GO" id="GO:0015499">
    <property type="term" value="F:formate transmembrane transporter activity"/>
    <property type="evidence" value="ECO:0007669"/>
    <property type="project" value="TreeGrafter"/>
</dbReference>
<keyword evidence="4 6" id="KW-0472">Membrane</keyword>
<dbReference type="RefSeq" id="WP_168062870.1">
    <property type="nucleotide sequence ID" value="NZ_VTOW01000004.1"/>
</dbReference>
<feature type="transmembrane region" description="Helical" evidence="6">
    <location>
        <begin position="137"/>
        <end position="158"/>
    </location>
</feature>
<dbReference type="GO" id="GO:0005886">
    <property type="term" value="C:plasma membrane"/>
    <property type="evidence" value="ECO:0007669"/>
    <property type="project" value="TreeGrafter"/>
</dbReference>
<gene>
    <name evidence="7" type="ORF">MNODULE_19495</name>
</gene>
<protein>
    <submittedName>
        <fullName evidence="7">Formate/nitrite transporter family protein</fullName>
    </submittedName>
</protein>
<evidence type="ECO:0000256" key="6">
    <source>
        <dbReference type="SAM" id="Phobius"/>
    </source>
</evidence>
<evidence type="ECO:0000256" key="2">
    <source>
        <dbReference type="ARBA" id="ARBA00022692"/>
    </source>
</evidence>
<comment type="caution">
    <text evidence="7">The sequence shown here is derived from an EMBL/GenBank/DDBJ whole genome shotgun (WGS) entry which is preliminary data.</text>
</comment>
<dbReference type="Proteomes" id="UP000534783">
    <property type="component" value="Unassembled WGS sequence"/>
</dbReference>
<dbReference type="InterPro" id="IPR000292">
    <property type="entry name" value="For/NO2_transpt"/>
</dbReference>
<evidence type="ECO:0000313" key="7">
    <source>
        <dbReference type="EMBL" id="NKE72941.1"/>
    </source>
</evidence>
<dbReference type="PANTHER" id="PTHR30520">
    <property type="entry name" value="FORMATE TRANSPORTER-RELATED"/>
    <property type="match status" value="1"/>
</dbReference>
<dbReference type="Pfam" id="PF01226">
    <property type="entry name" value="Form_Nir_trans"/>
    <property type="match status" value="1"/>
</dbReference>
<evidence type="ECO:0000256" key="3">
    <source>
        <dbReference type="ARBA" id="ARBA00022989"/>
    </source>
</evidence>
<evidence type="ECO:0000313" key="8">
    <source>
        <dbReference type="Proteomes" id="UP000534783"/>
    </source>
</evidence>
<evidence type="ECO:0000256" key="5">
    <source>
        <dbReference type="SAM" id="MobiDB-lite"/>
    </source>
</evidence>
<proteinExistence type="predicted"/>
<name>A0A7X6ICL2_9BACT</name>
<keyword evidence="8" id="KW-1185">Reference proteome</keyword>
<organism evidence="7 8">
    <name type="scientific">Candidatus Manganitrophus noduliformans</name>
    <dbReference type="NCBI Taxonomy" id="2606439"/>
    <lineage>
        <taxon>Bacteria</taxon>
        <taxon>Pseudomonadati</taxon>
        <taxon>Nitrospirota</taxon>
        <taxon>Nitrospiria</taxon>
        <taxon>Candidatus Troglogloeales</taxon>
        <taxon>Candidatus Manganitrophaceae</taxon>
        <taxon>Candidatus Manganitrophus</taxon>
    </lineage>
</organism>
<comment type="subcellular location">
    <subcellularLocation>
        <location evidence="1">Membrane</location>
        <topology evidence="1">Multi-pass membrane protein</topology>
    </subcellularLocation>
</comment>
<dbReference type="AlphaFoldDB" id="A0A7X6ICL2"/>
<dbReference type="PANTHER" id="PTHR30520:SF2">
    <property type="entry name" value="INNER MEMBRANE PROTEIN YFDC"/>
    <property type="match status" value="1"/>
</dbReference>